<proteinExistence type="predicted"/>
<dbReference type="AlphaFoldDB" id="A0A139GU65"/>
<comment type="caution">
    <text evidence="1">The sequence shown here is derived from an EMBL/GenBank/DDBJ whole genome shotgun (WGS) entry which is preliminary data.</text>
</comment>
<evidence type="ECO:0000313" key="1">
    <source>
        <dbReference type="EMBL" id="KXS93733.1"/>
    </source>
</evidence>
<name>A0A139GU65_9PEZI</name>
<sequence>MLDILFVAGNWWSRPGQIDAGIGLESEQINLYQIVVLCSCQSFYMLAMNAMPTGMQSMILFSFNAVPRLCCCVGVAAAEVSEELEVCVAEEGVVVAGTAIDPRCPAHRVKVSAELEPDVVASAPGVTAESVSSAAGNVVVGEGSSIAVVGAELPRPHSKGNDPEPDYRSLPSELYGCSITIHRWY</sequence>
<gene>
    <name evidence="1" type="ORF">AC579_2180</name>
</gene>
<organism evidence="1 2">
    <name type="scientific">Pseudocercospora musae</name>
    <dbReference type="NCBI Taxonomy" id="113226"/>
    <lineage>
        <taxon>Eukaryota</taxon>
        <taxon>Fungi</taxon>
        <taxon>Dikarya</taxon>
        <taxon>Ascomycota</taxon>
        <taxon>Pezizomycotina</taxon>
        <taxon>Dothideomycetes</taxon>
        <taxon>Dothideomycetidae</taxon>
        <taxon>Mycosphaerellales</taxon>
        <taxon>Mycosphaerellaceae</taxon>
        <taxon>Pseudocercospora</taxon>
    </lineage>
</organism>
<dbReference type="EMBL" id="LFZO01001094">
    <property type="protein sequence ID" value="KXS93733.1"/>
    <property type="molecule type" value="Genomic_DNA"/>
</dbReference>
<evidence type="ECO:0000313" key="2">
    <source>
        <dbReference type="Proteomes" id="UP000073492"/>
    </source>
</evidence>
<dbReference type="Proteomes" id="UP000073492">
    <property type="component" value="Unassembled WGS sequence"/>
</dbReference>
<keyword evidence="2" id="KW-1185">Reference proteome</keyword>
<accession>A0A139GU65</accession>
<protein>
    <submittedName>
        <fullName evidence="1">Uncharacterized protein</fullName>
    </submittedName>
</protein>
<reference evidence="1 2" key="1">
    <citation type="submission" date="2015-07" db="EMBL/GenBank/DDBJ databases">
        <title>Comparative genomics of the Sigatoka disease complex on banana suggests a link between parallel evolutionary changes in Pseudocercospora fijiensis and Pseudocercospora eumusae and increased virulence on the banana host.</title>
        <authorList>
            <person name="Chang T.-C."/>
            <person name="Salvucci A."/>
            <person name="Crous P.W."/>
            <person name="Stergiopoulos I."/>
        </authorList>
    </citation>
    <scope>NUCLEOTIDE SEQUENCE [LARGE SCALE GENOMIC DNA]</scope>
    <source>
        <strain evidence="1 2">CBS 116634</strain>
    </source>
</reference>